<dbReference type="VEuPathDB" id="GiardiaDB:GMRT_12323"/>
<evidence type="ECO:0000313" key="1">
    <source>
        <dbReference type="EMBL" id="TNJ28363.1"/>
    </source>
</evidence>
<accession>A0A4Z1T340</accession>
<reference evidence="1 2" key="1">
    <citation type="submission" date="2019-05" db="EMBL/GenBank/DDBJ databases">
        <title>The compact genome of Giardia muris reveals important steps in the evolution of intestinal protozoan parasites.</title>
        <authorList>
            <person name="Xu F."/>
            <person name="Jimenez-Gonzalez A."/>
            <person name="Einarsson E."/>
            <person name="Astvaldsson A."/>
            <person name="Peirasmaki D."/>
            <person name="Eckmann L."/>
            <person name="Andersson J.O."/>
            <person name="Svard S.G."/>
            <person name="Jerlstrom-Hultqvist J."/>
        </authorList>
    </citation>
    <scope>NUCLEOTIDE SEQUENCE [LARGE SCALE GENOMIC DNA]</scope>
    <source>
        <strain evidence="1 2">Roberts-Thomson</strain>
    </source>
</reference>
<keyword evidence="2" id="KW-1185">Reference proteome</keyword>
<dbReference type="EMBL" id="VDLU01000002">
    <property type="protein sequence ID" value="TNJ28363.1"/>
    <property type="molecule type" value="Genomic_DNA"/>
</dbReference>
<comment type="caution">
    <text evidence="1">The sequence shown here is derived from an EMBL/GenBank/DDBJ whole genome shotgun (WGS) entry which is preliminary data.</text>
</comment>
<proteinExistence type="predicted"/>
<name>A0A4Z1T340_GIAMU</name>
<gene>
    <name evidence="1" type="ORF">GMRT_12323</name>
</gene>
<dbReference type="Proteomes" id="UP000315496">
    <property type="component" value="Chromosome 2"/>
</dbReference>
<protein>
    <submittedName>
        <fullName evidence="1">Uncharacterized protein</fullName>
    </submittedName>
</protein>
<organism evidence="1 2">
    <name type="scientific">Giardia muris</name>
    <dbReference type="NCBI Taxonomy" id="5742"/>
    <lineage>
        <taxon>Eukaryota</taxon>
        <taxon>Metamonada</taxon>
        <taxon>Diplomonadida</taxon>
        <taxon>Hexamitidae</taxon>
        <taxon>Giardiinae</taxon>
        <taxon>Giardia</taxon>
    </lineage>
</organism>
<dbReference type="AlphaFoldDB" id="A0A4Z1T340"/>
<sequence length="232" mass="26142">MSSLTFIVFALIVRETVRNTVWHLLSLSLLAFLCLLLKRSLVDQVVILSFCLSEILILTRSINLYRTVKPSHPSCNHQGHPQRPQYIILTPHTHKLTSYRKLFLGSSLLISKSINNQFNANDDGILQSPSPPPSPSDPLLVLEEVYPLSSHSSLDPALSLLNLLRSDLPHRLSQHPLLLLDDQVRTTIEALQTTRINRSFRFQPCLQNRKEALLITPTDSSDEHEACSPVSD</sequence>
<evidence type="ECO:0000313" key="2">
    <source>
        <dbReference type="Proteomes" id="UP000315496"/>
    </source>
</evidence>